<name>A0A8K0G349_IGNLU</name>
<dbReference type="PANTHER" id="PTHR10974">
    <property type="entry name" value="FI08016P-RELATED"/>
    <property type="match status" value="1"/>
</dbReference>
<dbReference type="OrthoDB" id="413313at2759"/>
<feature type="transmembrane region" description="Helical" evidence="1">
    <location>
        <begin position="19"/>
        <end position="36"/>
    </location>
</feature>
<organism evidence="2 3">
    <name type="scientific">Ignelater luminosus</name>
    <name type="common">Cucubano</name>
    <name type="synonym">Pyrophorus luminosus</name>
    <dbReference type="NCBI Taxonomy" id="2038154"/>
    <lineage>
        <taxon>Eukaryota</taxon>
        <taxon>Metazoa</taxon>
        <taxon>Ecdysozoa</taxon>
        <taxon>Arthropoda</taxon>
        <taxon>Hexapoda</taxon>
        <taxon>Insecta</taxon>
        <taxon>Pterygota</taxon>
        <taxon>Neoptera</taxon>
        <taxon>Endopterygota</taxon>
        <taxon>Coleoptera</taxon>
        <taxon>Polyphaga</taxon>
        <taxon>Elateriformia</taxon>
        <taxon>Elateroidea</taxon>
        <taxon>Elateridae</taxon>
        <taxon>Agrypninae</taxon>
        <taxon>Pyrophorini</taxon>
        <taxon>Ignelater</taxon>
    </lineage>
</organism>
<keyword evidence="1" id="KW-1133">Transmembrane helix</keyword>
<evidence type="ECO:0000313" key="3">
    <source>
        <dbReference type="Proteomes" id="UP000801492"/>
    </source>
</evidence>
<comment type="caution">
    <text evidence="2">The sequence shown here is derived from an EMBL/GenBank/DDBJ whole genome shotgun (WGS) entry which is preliminary data.</text>
</comment>
<dbReference type="FunFam" id="3.40.720.10:FF:000017">
    <property type="entry name" value="Predicted protein"/>
    <property type="match status" value="1"/>
</dbReference>
<proteinExistence type="predicted"/>
<sequence>MGIVMNTVLIVQRKFTKKFYLLSIAAIIILYWKLYLRFSTPLQTNCTESLDLKRLVESLNLSINTSDKKNLSFKIANANTAKYVVKSRKCHIPDLDPPKGRILPIVRPKRYIACTTTGLLTYVKKVNNTATLYINESLVKKYTNDSIDCRYRFVERNSGVHGIGNIDNYISFSEWIEFEHNATLTEDTVHVECSKNTTKIYQNIHTVVKIKDAVRKKMEKYNTLYTNEQLSILVIGIDGVSRMSLMRSLPQTHAFLKKHNWAGFKGYHKVGDNSFSNMMAILAGLDETSALELCNPRNIGALDQCSMIWYDYRKLGFVTAYGEDATTINAFSSSEGGFYKEPTDYYFRPYLRATEITLPYKKVNNLKYCTGPETAGERIMNLAKDFTTTFQNYPTFSVFWMNSYSRNEINTVSIMDAKIATFLEDLHKSGIFQNSLTFFVSNRGYNRFSPVIHTRAELFDDKLPFFYMSVPQWFKEKYPSKYKNLIKNTERLISPFDVYMTLQNVLFLYRRNYRVRTSYGCPLCKSLFKSTKYHRSCDDAGIQTQWCGCLHYVNFNKSHLLTKKAAEFMIEDIHKIMVINMGDNYRKCVDFKLRNIIKADFALSFLRNRIVYLFLITFETRPLATFQGIVSIDIRMPSFKVEGSVNRLDRSSKHGWCVEDKILKAYCYCRNKFSEVTTDGIDNRFSMTSFVYEYNPIFVYL</sequence>
<keyword evidence="1" id="KW-0812">Transmembrane</keyword>
<dbReference type="AlphaFoldDB" id="A0A8K0G349"/>
<evidence type="ECO:0000256" key="1">
    <source>
        <dbReference type="SAM" id="Phobius"/>
    </source>
</evidence>
<dbReference type="CDD" id="cd16021">
    <property type="entry name" value="ALP_like"/>
    <property type="match status" value="1"/>
</dbReference>
<evidence type="ECO:0000313" key="2">
    <source>
        <dbReference type="EMBL" id="KAF2883978.1"/>
    </source>
</evidence>
<dbReference type="GO" id="GO:0005615">
    <property type="term" value="C:extracellular space"/>
    <property type="evidence" value="ECO:0007669"/>
    <property type="project" value="TreeGrafter"/>
</dbReference>
<dbReference type="InterPro" id="IPR004245">
    <property type="entry name" value="DUF229"/>
</dbReference>
<gene>
    <name evidence="2" type="ORF">ILUMI_22206</name>
</gene>
<dbReference type="PANTHER" id="PTHR10974:SF9">
    <property type="entry name" value="DUF229 DOMAIN CONTAINING PROTEIN-RELATED"/>
    <property type="match status" value="1"/>
</dbReference>
<accession>A0A8K0G349</accession>
<dbReference type="EMBL" id="VTPC01090251">
    <property type="protein sequence ID" value="KAF2883978.1"/>
    <property type="molecule type" value="Genomic_DNA"/>
</dbReference>
<dbReference type="SUPFAM" id="SSF53649">
    <property type="entry name" value="Alkaline phosphatase-like"/>
    <property type="match status" value="1"/>
</dbReference>
<protein>
    <submittedName>
        <fullName evidence="2">Uncharacterized protein</fullName>
    </submittedName>
</protein>
<dbReference type="InterPro" id="IPR017850">
    <property type="entry name" value="Alkaline_phosphatase_core_sf"/>
</dbReference>
<keyword evidence="1" id="KW-0472">Membrane</keyword>
<keyword evidence="3" id="KW-1185">Reference proteome</keyword>
<reference evidence="2" key="1">
    <citation type="submission" date="2019-08" db="EMBL/GenBank/DDBJ databases">
        <title>The genome of the North American firefly Photinus pyralis.</title>
        <authorList>
            <consortium name="Photinus pyralis genome working group"/>
            <person name="Fallon T.R."/>
            <person name="Sander Lower S.E."/>
            <person name="Weng J.-K."/>
        </authorList>
    </citation>
    <scope>NUCLEOTIDE SEQUENCE</scope>
    <source>
        <strain evidence="2">TRF0915ILg1</strain>
        <tissue evidence="2">Whole body</tissue>
    </source>
</reference>
<dbReference type="Proteomes" id="UP000801492">
    <property type="component" value="Unassembled WGS sequence"/>
</dbReference>
<dbReference type="Pfam" id="PF02995">
    <property type="entry name" value="DUF229"/>
    <property type="match status" value="1"/>
</dbReference>